<dbReference type="RefSeq" id="WP_161028342.1">
    <property type="nucleotide sequence ID" value="NZ_WWCJ01000029.1"/>
</dbReference>
<keyword evidence="2" id="KW-1185">Reference proteome</keyword>
<dbReference type="EMBL" id="WWCJ01000029">
    <property type="protein sequence ID" value="MYN05395.1"/>
    <property type="molecule type" value="Genomic_DNA"/>
</dbReference>
<gene>
    <name evidence="1" type="ORF">GTP41_25175</name>
</gene>
<evidence type="ECO:0000313" key="2">
    <source>
        <dbReference type="Proteomes" id="UP000448575"/>
    </source>
</evidence>
<organism evidence="1 2">
    <name type="scientific">Pseudoduganella guangdongensis</name>
    <dbReference type="NCBI Taxonomy" id="2692179"/>
    <lineage>
        <taxon>Bacteria</taxon>
        <taxon>Pseudomonadati</taxon>
        <taxon>Pseudomonadota</taxon>
        <taxon>Betaproteobacteria</taxon>
        <taxon>Burkholderiales</taxon>
        <taxon>Oxalobacteraceae</taxon>
        <taxon>Telluria group</taxon>
        <taxon>Pseudoduganella</taxon>
    </lineage>
</organism>
<protein>
    <submittedName>
        <fullName evidence="1">Uncharacterized protein</fullName>
    </submittedName>
</protein>
<dbReference type="Proteomes" id="UP000448575">
    <property type="component" value="Unassembled WGS sequence"/>
</dbReference>
<proteinExistence type="predicted"/>
<dbReference type="AlphaFoldDB" id="A0A6N9HRB4"/>
<reference evidence="1 2" key="1">
    <citation type="submission" date="2019-12" db="EMBL/GenBank/DDBJ databases">
        <title>Novel species isolated from a subtropical stream in China.</title>
        <authorList>
            <person name="Lu H."/>
        </authorList>
    </citation>
    <scope>NUCLEOTIDE SEQUENCE [LARGE SCALE GENOMIC DNA]</scope>
    <source>
        <strain evidence="1 2">DS3</strain>
    </source>
</reference>
<evidence type="ECO:0000313" key="1">
    <source>
        <dbReference type="EMBL" id="MYN05395.1"/>
    </source>
</evidence>
<sequence length="134" mass="14769">MEPDLLQTMNCLKCGSSNLERPEVASALEIWICKDCGGELAVHCHYLPDLSGITGHELFIGTAFIGSSAEALKALIKLKKVLAFAERFEPFKLEEQQKAGKLTWELGYFLDFEVEQAKIACANIGVTTSFVRAD</sequence>
<accession>A0A6N9HRB4</accession>
<name>A0A6N9HRB4_9BURK</name>
<comment type="caution">
    <text evidence="1">The sequence shown here is derived from an EMBL/GenBank/DDBJ whole genome shotgun (WGS) entry which is preliminary data.</text>
</comment>